<dbReference type="PROSITE" id="PS50086">
    <property type="entry name" value="TBC_RABGAP"/>
    <property type="match status" value="1"/>
</dbReference>
<feature type="region of interest" description="Disordered" evidence="1">
    <location>
        <begin position="413"/>
        <end position="446"/>
    </location>
</feature>
<dbReference type="GO" id="GO:0005096">
    <property type="term" value="F:GTPase activator activity"/>
    <property type="evidence" value="ECO:0007669"/>
    <property type="project" value="TreeGrafter"/>
</dbReference>
<dbReference type="PANTHER" id="PTHR47219">
    <property type="entry name" value="RAB GTPASE-ACTIVATING PROTEIN 1-LIKE"/>
    <property type="match status" value="1"/>
</dbReference>
<accession>A0A168AIP9</accession>
<dbReference type="Proteomes" id="UP000242877">
    <property type="component" value="Unassembled WGS sequence"/>
</dbReference>
<gene>
    <name evidence="3" type="ORF">AAP_02062</name>
</gene>
<feature type="region of interest" description="Disordered" evidence="1">
    <location>
        <begin position="279"/>
        <end position="331"/>
    </location>
</feature>
<dbReference type="SUPFAM" id="SSF47923">
    <property type="entry name" value="Ypt/Rab-GAP domain of gyp1p"/>
    <property type="match status" value="2"/>
</dbReference>
<dbReference type="EMBL" id="AZGZ01000007">
    <property type="protein sequence ID" value="KZZ93969.1"/>
    <property type="molecule type" value="Genomic_DNA"/>
</dbReference>
<feature type="region of interest" description="Disordered" evidence="1">
    <location>
        <begin position="1"/>
        <end position="57"/>
    </location>
</feature>
<dbReference type="SMART" id="SM00164">
    <property type="entry name" value="TBC"/>
    <property type="match status" value="1"/>
</dbReference>
<dbReference type="PANTHER" id="PTHR47219:SF20">
    <property type="entry name" value="TBC1 DOMAIN FAMILY MEMBER 2B"/>
    <property type="match status" value="1"/>
</dbReference>
<dbReference type="Gene3D" id="1.10.8.270">
    <property type="entry name" value="putative rabgap domain of human tbc1 domain family member 14 like domains"/>
    <property type="match status" value="1"/>
</dbReference>
<feature type="compositionally biased region" description="Basic and acidic residues" evidence="1">
    <location>
        <begin position="295"/>
        <end position="328"/>
    </location>
</feature>
<evidence type="ECO:0000313" key="4">
    <source>
        <dbReference type="Proteomes" id="UP000242877"/>
    </source>
</evidence>
<dbReference type="Pfam" id="PF00566">
    <property type="entry name" value="RabGAP-TBC"/>
    <property type="match status" value="1"/>
</dbReference>
<dbReference type="InterPro" id="IPR035969">
    <property type="entry name" value="Rab-GAP_TBC_sf"/>
</dbReference>
<dbReference type="OrthoDB" id="4204096at2759"/>
<keyword evidence="4" id="KW-1185">Reference proteome</keyword>
<dbReference type="GO" id="GO:0031267">
    <property type="term" value="F:small GTPase binding"/>
    <property type="evidence" value="ECO:0007669"/>
    <property type="project" value="TreeGrafter"/>
</dbReference>
<feature type="region of interest" description="Disordered" evidence="1">
    <location>
        <begin position="92"/>
        <end position="169"/>
    </location>
</feature>
<organism evidence="3 4">
    <name type="scientific">Ascosphaera apis ARSEF 7405</name>
    <dbReference type="NCBI Taxonomy" id="392613"/>
    <lineage>
        <taxon>Eukaryota</taxon>
        <taxon>Fungi</taxon>
        <taxon>Dikarya</taxon>
        <taxon>Ascomycota</taxon>
        <taxon>Pezizomycotina</taxon>
        <taxon>Eurotiomycetes</taxon>
        <taxon>Eurotiomycetidae</taxon>
        <taxon>Onygenales</taxon>
        <taxon>Ascosphaeraceae</taxon>
        <taxon>Ascosphaera</taxon>
    </lineage>
</organism>
<feature type="compositionally biased region" description="Polar residues" evidence="1">
    <location>
        <begin position="10"/>
        <end position="43"/>
    </location>
</feature>
<name>A0A168AIP9_9EURO</name>
<feature type="domain" description="Rab-GAP TBC" evidence="2">
    <location>
        <begin position="500"/>
        <end position="731"/>
    </location>
</feature>
<feature type="compositionally biased region" description="Polar residues" evidence="1">
    <location>
        <begin position="151"/>
        <end position="169"/>
    </location>
</feature>
<dbReference type="AlphaFoldDB" id="A0A168AIP9"/>
<sequence length="844" mass="95815">MVTEDEVQSRCPSSGDDSATIGSSFSPTLTDASSTPTDSTFITAPSPPPDFFTDMSKRKQRYYQVNLAVSPPGYNRLSQYAPYCPLTPLSPDFPSPAASLRSPSSSEIDGVQQQQQQQKSQRQSLTSSGKHRGFFAPYAYDTHQHVPPSPGSLQPTSHPRSPLQPSLKTSLSTTHLYHQTHHVHHHHPLETNRYDERLALAANHTPLSPSINSSYAAQQSHHNHTYNLSRNAAAARRSLQSVVAASEMNIDMDRKTSICSDSQDEGGGFSVDDAIEMYLDGFSDDPPQTETEDQDHDHDHEMTDTADDRTDVSDQRSNHQPETDDFKVPENWPLPSTYEEHSMIESLPSTSHNYPEGTIMEDAVTQDFRSERRRSYKPLNSNPVLPSPEEAIHPNLAKRYSSVLAQKPCERLELPPNFPFTQPPPLTRGTSTRDRYGFHKSSTSGVSSRQYDAWNQSYTPYLEARRKKWDEILESSGFSTDAPFMFPPKSSKMKRFIRKGIPPEYRGHAWFFYAGGDKIYHQNPGLYRRLVEEAWNSAMNDDKEHIERDLHRTFPDNIHFKPDFIPPPDESEDGDDSRKMYAQSRLEPRIIQSLRRVLYAFALHNSKIGYTQSLNFIAGMLLLLLPEEKAFWMLHIITSRYLPATHEINLEGADVDLWILMVLLREQMPAVYAKIADTSPSTIRSKPPVMEESADLPVITLGLTNWLMSLFIGSLPWETTLRVWDIFFYEGSRTFFRVGLGIFKSCEKAILSVSDSSEIFQIVQKAPKKLLDANALIDECFVKKHHRISQQRVENLRNSRRRGLRAKKERLSMLGPKGSCGASDEYRPKTGHAWRALKSHAFRS</sequence>
<reference evidence="3 4" key="1">
    <citation type="journal article" date="2016" name="Genome Biol. Evol.">
        <title>Divergent and convergent evolution of fungal pathogenicity.</title>
        <authorList>
            <person name="Shang Y."/>
            <person name="Xiao G."/>
            <person name="Zheng P."/>
            <person name="Cen K."/>
            <person name="Zhan S."/>
            <person name="Wang C."/>
        </authorList>
    </citation>
    <scope>NUCLEOTIDE SEQUENCE [LARGE SCALE GENOMIC DNA]</scope>
    <source>
        <strain evidence="3 4">ARSEF 7405</strain>
    </source>
</reference>
<proteinExistence type="predicted"/>
<dbReference type="InterPro" id="IPR050302">
    <property type="entry name" value="Rab_GAP_TBC_domain"/>
</dbReference>
<protein>
    <submittedName>
        <fullName evidence="3">GTPase-activating protein GYP3</fullName>
    </submittedName>
</protein>
<comment type="caution">
    <text evidence="3">The sequence shown here is derived from an EMBL/GenBank/DDBJ whole genome shotgun (WGS) entry which is preliminary data.</text>
</comment>
<evidence type="ECO:0000313" key="3">
    <source>
        <dbReference type="EMBL" id="KZZ93969.1"/>
    </source>
</evidence>
<feature type="compositionally biased region" description="Low complexity" evidence="1">
    <location>
        <begin position="95"/>
        <end position="128"/>
    </location>
</feature>
<dbReference type="Gene3D" id="1.10.472.80">
    <property type="entry name" value="Ypt/Rab-GAP domain of gyp1p, domain 3"/>
    <property type="match status" value="1"/>
</dbReference>
<evidence type="ECO:0000256" key="1">
    <source>
        <dbReference type="SAM" id="MobiDB-lite"/>
    </source>
</evidence>
<dbReference type="VEuPathDB" id="FungiDB:AAP_02062"/>
<feature type="compositionally biased region" description="Pro residues" evidence="1">
    <location>
        <begin position="416"/>
        <end position="426"/>
    </location>
</feature>
<evidence type="ECO:0000259" key="2">
    <source>
        <dbReference type="PROSITE" id="PS50086"/>
    </source>
</evidence>
<dbReference type="InterPro" id="IPR000195">
    <property type="entry name" value="Rab-GAP-TBC_dom"/>
</dbReference>